<sequence length="114" mass="12455">MDGPELSERERMILAGIEGDLRSDERLDRRLRTLRRGFGPWSGAWSRSGTWTAVLVLGCACLFVRAVATGAPALLWLFSGVWVATAVRLLWLGCAWGRRRAKAWAGTRAPGGGS</sequence>
<dbReference type="EMBL" id="JASITI010000025">
    <property type="protein sequence ID" value="MDK9498033.1"/>
    <property type="molecule type" value="Genomic_DNA"/>
</dbReference>
<proteinExistence type="predicted"/>
<evidence type="ECO:0000313" key="3">
    <source>
        <dbReference type="Proteomes" id="UP001223390"/>
    </source>
</evidence>
<evidence type="ECO:0000256" key="1">
    <source>
        <dbReference type="SAM" id="Phobius"/>
    </source>
</evidence>
<feature type="transmembrane region" description="Helical" evidence="1">
    <location>
        <begin position="74"/>
        <end position="92"/>
    </location>
</feature>
<organism evidence="2 3">
    <name type="scientific">Streptomyces katrae</name>
    <dbReference type="NCBI Taxonomy" id="68223"/>
    <lineage>
        <taxon>Bacteria</taxon>
        <taxon>Bacillati</taxon>
        <taxon>Actinomycetota</taxon>
        <taxon>Actinomycetes</taxon>
        <taxon>Kitasatosporales</taxon>
        <taxon>Streptomycetaceae</taxon>
        <taxon>Streptomyces</taxon>
    </lineage>
</organism>
<dbReference type="RefSeq" id="WP_285343671.1">
    <property type="nucleotide sequence ID" value="NZ_JASITI010000025.1"/>
</dbReference>
<dbReference type="Proteomes" id="UP001223390">
    <property type="component" value="Unassembled WGS sequence"/>
</dbReference>
<keyword evidence="1" id="KW-0472">Membrane</keyword>
<evidence type="ECO:0000313" key="2">
    <source>
        <dbReference type="EMBL" id="MDK9498033.1"/>
    </source>
</evidence>
<gene>
    <name evidence="2" type="ORF">QEZ40_002980</name>
</gene>
<keyword evidence="1" id="KW-0812">Transmembrane</keyword>
<comment type="caution">
    <text evidence="2">The sequence shown here is derived from an EMBL/GenBank/DDBJ whole genome shotgun (WGS) entry which is preliminary data.</text>
</comment>
<reference evidence="2 3" key="1">
    <citation type="submission" date="2023-05" db="EMBL/GenBank/DDBJ databases">
        <title>Sequencing and Assembly of Streptomyces sp. NP73.</title>
        <authorList>
            <person name="Konwar A.N."/>
            <person name="Saikia K."/>
            <person name="Thakur D."/>
        </authorList>
    </citation>
    <scope>NUCLEOTIDE SEQUENCE [LARGE SCALE GENOMIC DNA]</scope>
    <source>
        <strain evidence="2 3">NP73</strain>
    </source>
</reference>
<feature type="transmembrane region" description="Helical" evidence="1">
    <location>
        <begin position="50"/>
        <end position="68"/>
    </location>
</feature>
<protein>
    <submittedName>
        <fullName evidence="2">DUF3040 domain-containing protein</fullName>
    </submittedName>
</protein>
<keyword evidence="3" id="KW-1185">Reference proteome</keyword>
<name>A0ABT7GWU2_9ACTN</name>
<keyword evidence="1" id="KW-1133">Transmembrane helix</keyword>
<accession>A0ABT7GWU2</accession>